<dbReference type="Gene3D" id="2.40.50.140">
    <property type="entry name" value="Nucleic acid-binding proteins"/>
    <property type="match status" value="1"/>
</dbReference>
<organism evidence="9 10">
    <name type="scientific">Calicophoron daubneyi</name>
    <name type="common">Rumen fluke</name>
    <name type="synonym">Paramphistomum daubneyi</name>
    <dbReference type="NCBI Taxonomy" id="300641"/>
    <lineage>
        <taxon>Eukaryota</taxon>
        <taxon>Metazoa</taxon>
        <taxon>Spiralia</taxon>
        <taxon>Lophotrochozoa</taxon>
        <taxon>Platyhelminthes</taxon>
        <taxon>Trematoda</taxon>
        <taxon>Digenea</taxon>
        <taxon>Plagiorchiida</taxon>
        <taxon>Pronocephalata</taxon>
        <taxon>Paramphistomoidea</taxon>
        <taxon>Paramphistomidae</taxon>
        <taxon>Calicophoron</taxon>
    </lineage>
</organism>
<evidence type="ECO:0000256" key="7">
    <source>
        <dbReference type="SAM" id="MobiDB-lite"/>
    </source>
</evidence>
<dbReference type="GO" id="GO:0006402">
    <property type="term" value="P:mRNA catabolic process"/>
    <property type="evidence" value="ECO:0007669"/>
    <property type="project" value="TreeGrafter"/>
</dbReference>
<dbReference type="Pfam" id="PF17849">
    <property type="entry name" value="OB_Dis3"/>
    <property type="match status" value="1"/>
</dbReference>
<dbReference type="PANTHER" id="PTHR23355:SF9">
    <property type="entry name" value="DIS3-LIKE EXONUCLEASE 2"/>
    <property type="match status" value="1"/>
</dbReference>
<dbReference type="PROSITE" id="PS01175">
    <property type="entry name" value="RIBONUCLEASE_II"/>
    <property type="match status" value="1"/>
</dbReference>
<proteinExistence type="inferred from homology"/>
<comment type="caution">
    <text evidence="9">The sequence shown here is derived from an EMBL/GenBank/DDBJ whole genome shotgun (WGS) entry which is preliminary data.</text>
</comment>
<dbReference type="GO" id="GO:0010587">
    <property type="term" value="P:miRNA catabolic process"/>
    <property type="evidence" value="ECO:0007669"/>
    <property type="project" value="TreeGrafter"/>
</dbReference>
<dbReference type="Pfam" id="PF17877">
    <property type="entry name" value="Dis3l2_C_term"/>
    <property type="match status" value="1"/>
</dbReference>
<evidence type="ECO:0000313" key="10">
    <source>
        <dbReference type="Proteomes" id="UP001497525"/>
    </source>
</evidence>
<dbReference type="Pfam" id="PF17216">
    <property type="entry name" value="Rrp44_CSD1"/>
    <property type="match status" value="1"/>
</dbReference>
<dbReference type="SMART" id="SM00955">
    <property type="entry name" value="RNB"/>
    <property type="match status" value="1"/>
</dbReference>
<dbReference type="InterPro" id="IPR041093">
    <property type="entry name" value="Dis3l2-like_C"/>
</dbReference>
<evidence type="ECO:0000256" key="4">
    <source>
        <dbReference type="ARBA" id="ARBA00022839"/>
    </source>
</evidence>
<feature type="domain" description="RNB" evidence="8">
    <location>
        <begin position="574"/>
        <end position="981"/>
    </location>
</feature>
<dbReference type="InterPro" id="IPR022966">
    <property type="entry name" value="RNase_II/R_CS"/>
</dbReference>
<comment type="similarity">
    <text evidence="1 6">Belongs to the RNR ribonuclease family.</text>
</comment>
<evidence type="ECO:0000256" key="2">
    <source>
        <dbReference type="ARBA" id="ARBA00022722"/>
    </source>
</evidence>
<dbReference type="GO" id="GO:0000175">
    <property type="term" value="F:3'-5'-RNA exonuclease activity"/>
    <property type="evidence" value="ECO:0007669"/>
    <property type="project" value="TreeGrafter"/>
</dbReference>
<keyword evidence="3" id="KW-0378">Hydrolase</keyword>
<dbReference type="InterPro" id="IPR001900">
    <property type="entry name" value="RNase_II/R"/>
</dbReference>
<evidence type="ECO:0000313" key="9">
    <source>
        <dbReference type="EMBL" id="CAL5134269.1"/>
    </source>
</evidence>
<accession>A0AAV2TDU6</accession>
<dbReference type="InterPro" id="IPR012340">
    <property type="entry name" value="NA-bd_OB-fold"/>
</dbReference>
<dbReference type="InterPro" id="IPR041505">
    <property type="entry name" value="Dis3_CSD2"/>
</dbReference>
<dbReference type="EMBL" id="CAXLJL010000190">
    <property type="protein sequence ID" value="CAL5134269.1"/>
    <property type="molecule type" value="Genomic_DNA"/>
</dbReference>
<evidence type="ECO:0000256" key="3">
    <source>
        <dbReference type="ARBA" id="ARBA00022801"/>
    </source>
</evidence>
<dbReference type="SUPFAM" id="SSF50249">
    <property type="entry name" value="Nucleic acid-binding proteins"/>
    <property type="match status" value="2"/>
</dbReference>
<sequence>MNRPEIGKFRPPVIASQYNIPFWMRCIASPLSVSQSVSQHDALNMTAHQEVQEIRSSHGSETFRQLSAHIPSPNVFYAPASCVPNGVLPFDARSRPPYLLDAKRADQIGVTYTLNRTLSVPFHFVSPRPDLPELILCENPRVYNNRLHYRCMSRPPVRGQPPSGASRYILQSSHCSYPSPMSTQKTKCNNKPRRYGRAALRHAKIIAQTLSAPTPICNPESRPKFREKKQNATYQPYWSEEQLKAGVENGTVISGHIRINPKNFGDSYIKHPSGDADIYICGLLSRNRALPNDIVAVQVDPKKDWRVFDTYVSDSVTPETSEDNAKNKRQKYVRLEDFLTRQRHDLEQLLGIDMVRSIAADLESSADPSCTDIPGDKSVINYAHWWSILQRTAHVVGILHPLHSRACIGYLKVQNSHSNANDKERNGQPKAGEAEADISLHTPKPKNATTSRPPNSWLYATLMPADSRLPRLVIPRDKCPEAFQRHPEDYKYVRYVARIVQWSESSIFPKGELLRSLSTENSNLIDEETDRILIGAGFIDGIEGVNNFPDSVTATAQEAIADVLRNWDAELSRRRDLRNYCVFTIDPSTARDLDDALHIRTLETEEIESLVRDGHPNAKYEVGVHIADVSYFVRPDSALDVEASRRATTIYLVQLCVPMLPRMLCEELCSLNAGEDKLAFSTLFNVSEDGEILTSWFGRTVIRSCSKLSYEDAQVFIDEPDADLTSEGSPTVEKPHTLESVRESIVKLNELAVMRRKRRFLGGALRLDQVRPTFALDDEKRLPIGVSPVIYKSSNSLVEEWMLAANEAVARHLAANLPKTAFLRRHAPPSLKQLEDASANLGSVGIKVDTDTAGSIQASICQEAGVDIDTGYRYSKNLTSLCADDLVDKLESVELSDPSSSHPSDMNRTRELEREARLLVAVSMLTKSMNLAEYFCLGELPKDSNTLHYALNMQLYTHFTSPIRRYADIIVHRELASILADSALKTHNDTVATWYAETGLPKEMSTKALQSQAEVCNSKKLSGRLAGEESAELFYTIFVKESGPLTEVCAVTAVLDRSFDVLLLSCGLTRRVYLNDLDLKTSEIISPRRVAGRVQEVGKLCLLWNSNFTEDGKSPDKISGDIVVNGAGSKPSCGCFYTEIQLLDVVQCLVSVREPEAKNSAENGTEEQFEHSEKLLPKLRVTLIRPTCAKCQ</sequence>
<dbReference type="Proteomes" id="UP001497525">
    <property type="component" value="Unassembled WGS sequence"/>
</dbReference>
<dbReference type="PANTHER" id="PTHR23355">
    <property type="entry name" value="RIBONUCLEASE"/>
    <property type="match status" value="1"/>
</dbReference>
<dbReference type="GO" id="GO:0003723">
    <property type="term" value="F:RNA binding"/>
    <property type="evidence" value="ECO:0007669"/>
    <property type="project" value="UniProtKB-KW"/>
</dbReference>
<gene>
    <name evidence="9" type="ORF">CDAUBV1_LOCUS7478</name>
</gene>
<evidence type="ECO:0000256" key="6">
    <source>
        <dbReference type="RuleBase" id="RU003901"/>
    </source>
</evidence>
<keyword evidence="4" id="KW-0269">Exonuclease</keyword>
<evidence type="ECO:0000259" key="8">
    <source>
        <dbReference type="SMART" id="SM00955"/>
    </source>
</evidence>
<dbReference type="AlphaFoldDB" id="A0AAV2TDU6"/>
<dbReference type="GO" id="GO:0000932">
    <property type="term" value="C:P-body"/>
    <property type="evidence" value="ECO:0007669"/>
    <property type="project" value="TreeGrafter"/>
</dbReference>
<dbReference type="Pfam" id="PF00773">
    <property type="entry name" value="RNB"/>
    <property type="match status" value="1"/>
</dbReference>
<dbReference type="Gene3D" id="2.40.50.690">
    <property type="match status" value="1"/>
</dbReference>
<name>A0AAV2TDU6_CALDB</name>
<protein>
    <recommendedName>
        <fullName evidence="8">RNB domain-containing protein</fullName>
    </recommendedName>
</protein>
<feature type="region of interest" description="Disordered" evidence="7">
    <location>
        <begin position="418"/>
        <end position="455"/>
    </location>
</feature>
<evidence type="ECO:0000256" key="1">
    <source>
        <dbReference type="ARBA" id="ARBA00005785"/>
    </source>
</evidence>
<dbReference type="InterPro" id="IPR033771">
    <property type="entry name" value="Rrp44_CSD1"/>
</dbReference>
<dbReference type="Gene3D" id="2.40.50.700">
    <property type="match status" value="1"/>
</dbReference>
<dbReference type="InterPro" id="IPR050180">
    <property type="entry name" value="RNR_Ribonuclease"/>
</dbReference>
<keyword evidence="2" id="KW-0540">Nuclease</keyword>
<evidence type="ECO:0000256" key="5">
    <source>
        <dbReference type="ARBA" id="ARBA00022884"/>
    </source>
</evidence>
<keyword evidence="5" id="KW-0694">RNA-binding</keyword>
<reference evidence="9" key="1">
    <citation type="submission" date="2024-06" db="EMBL/GenBank/DDBJ databases">
        <authorList>
            <person name="Liu X."/>
            <person name="Lenzi L."/>
            <person name="Haldenby T S."/>
            <person name="Uol C."/>
        </authorList>
    </citation>
    <scope>NUCLEOTIDE SEQUENCE</scope>
</reference>